<evidence type="ECO:0000256" key="1">
    <source>
        <dbReference type="ARBA" id="ARBA00009437"/>
    </source>
</evidence>
<evidence type="ECO:0000256" key="2">
    <source>
        <dbReference type="ARBA" id="ARBA00023015"/>
    </source>
</evidence>
<gene>
    <name evidence="6" type="ORF">DKT75_20745</name>
</gene>
<dbReference type="Pfam" id="PF03466">
    <property type="entry name" value="LysR_substrate"/>
    <property type="match status" value="1"/>
</dbReference>
<dbReference type="SUPFAM" id="SSF53850">
    <property type="entry name" value="Periplasmic binding protein-like II"/>
    <property type="match status" value="1"/>
</dbReference>
<feature type="domain" description="HTH lysR-type" evidence="5">
    <location>
        <begin position="5"/>
        <end position="62"/>
    </location>
</feature>
<organism evidence="6 7">
    <name type="scientific">Leucothrix arctica</name>
    <dbReference type="NCBI Taxonomy" id="1481894"/>
    <lineage>
        <taxon>Bacteria</taxon>
        <taxon>Pseudomonadati</taxon>
        <taxon>Pseudomonadota</taxon>
        <taxon>Gammaproteobacteria</taxon>
        <taxon>Thiotrichales</taxon>
        <taxon>Thiotrichaceae</taxon>
        <taxon>Leucothrix</taxon>
    </lineage>
</organism>
<dbReference type="GO" id="GO:0003700">
    <property type="term" value="F:DNA-binding transcription factor activity"/>
    <property type="evidence" value="ECO:0007669"/>
    <property type="project" value="InterPro"/>
</dbReference>
<dbReference type="EMBL" id="QGKL01000043">
    <property type="protein sequence ID" value="PWQ93120.1"/>
    <property type="molecule type" value="Genomic_DNA"/>
</dbReference>
<dbReference type="Gene3D" id="1.10.10.10">
    <property type="entry name" value="Winged helix-like DNA-binding domain superfamily/Winged helix DNA-binding domain"/>
    <property type="match status" value="1"/>
</dbReference>
<dbReference type="InterPro" id="IPR050176">
    <property type="entry name" value="LTTR"/>
</dbReference>
<dbReference type="AlphaFoldDB" id="A0A317C9R8"/>
<dbReference type="PANTHER" id="PTHR30579:SF7">
    <property type="entry name" value="HTH-TYPE TRANSCRIPTIONAL REGULATOR LRHA-RELATED"/>
    <property type="match status" value="1"/>
</dbReference>
<sequence>MSQNLSMDCLRSFLAVVELGGFSQAGDRVGRTAPAISLQMNRLQNQVGLPLFKKEGRCQVLTRTGHEVLEHAKAILSQNDAVLKIAQSNQISGVVRLGVVQDIAESFFPNGLADFSEQFPNIRVQVLVDRSPVLLAALERGELDQVIAFKQQTNIPSVELRSPSMIWIEKLGSDISAKRPLPIVMVEGPCRFRTEAFNALSHAGIPWEITLTSPSLACVAAAAEAGLGVTVRTQDLLKHRRPKLAHAHSLPKLPKHELHIYNGVETTNAAIDEIYDFWIQQFSTF</sequence>
<dbReference type="InterPro" id="IPR036390">
    <property type="entry name" value="WH_DNA-bd_sf"/>
</dbReference>
<evidence type="ECO:0000313" key="6">
    <source>
        <dbReference type="EMBL" id="PWQ93120.1"/>
    </source>
</evidence>
<keyword evidence="2" id="KW-0805">Transcription regulation</keyword>
<comment type="similarity">
    <text evidence="1">Belongs to the LysR transcriptional regulatory family.</text>
</comment>
<evidence type="ECO:0000256" key="4">
    <source>
        <dbReference type="ARBA" id="ARBA00023163"/>
    </source>
</evidence>
<keyword evidence="3" id="KW-0238">DNA-binding</keyword>
<dbReference type="InterPro" id="IPR005119">
    <property type="entry name" value="LysR_subst-bd"/>
</dbReference>
<protein>
    <recommendedName>
        <fullName evidence="5">HTH lysR-type domain-containing protein</fullName>
    </recommendedName>
</protein>
<dbReference type="InterPro" id="IPR036388">
    <property type="entry name" value="WH-like_DNA-bd_sf"/>
</dbReference>
<evidence type="ECO:0000313" key="7">
    <source>
        <dbReference type="Proteomes" id="UP000245506"/>
    </source>
</evidence>
<accession>A0A317C9R8</accession>
<keyword evidence="7" id="KW-1185">Reference proteome</keyword>
<reference evidence="6 7" key="1">
    <citation type="submission" date="2018-05" db="EMBL/GenBank/DDBJ databases">
        <title>Leucothrix arctica sp. nov., isolated from Arctic seawater.</title>
        <authorList>
            <person name="Choi A."/>
            <person name="Baek K."/>
        </authorList>
    </citation>
    <scope>NUCLEOTIDE SEQUENCE [LARGE SCALE GENOMIC DNA]</scope>
    <source>
        <strain evidence="6 7">IMCC9719</strain>
    </source>
</reference>
<dbReference type="PROSITE" id="PS50931">
    <property type="entry name" value="HTH_LYSR"/>
    <property type="match status" value="1"/>
</dbReference>
<evidence type="ECO:0000259" key="5">
    <source>
        <dbReference type="PROSITE" id="PS50931"/>
    </source>
</evidence>
<dbReference type="Gene3D" id="3.40.190.10">
    <property type="entry name" value="Periplasmic binding protein-like II"/>
    <property type="match status" value="2"/>
</dbReference>
<dbReference type="PANTHER" id="PTHR30579">
    <property type="entry name" value="TRANSCRIPTIONAL REGULATOR"/>
    <property type="match status" value="1"/>
</dbReference>
<comment type="caution">
    <text evidence="6">The sequence shown here is derived from an EMBL/GenBank/DDBJ whole genome shotgun (WGS) entry which is preliminary data.</text>
</comment>
<keyword evidence="4" id="KW-0804">Transcription</keyword>
<dbReference type="GO" id="GO:0003677">
    <property type="term" value="F:DNA binding"/>
    <property type="evidence" value="ECO:0007669"/>
    <property type="project" value="UniProtKB-KW"/>
</dbReference>
<dbReference type="SUPFAM" id="SSF46785">
    <property type="entry name" value="Winged helix' DNA-binding domain"/>
    <property type="match status" value="1"/>
</dbReference>
<evidence type="ECO:0000256" key="3">
    <source>
        <dbReference type="ARBA" id="ARBA00023125"/>
    </source>
</evidence>
<dbReference type="InterPro" id="IPR000847">
    <property type="entry name" value="LysR_HTH_N"/>
</dbReference>
<dbReference type="Proteomes" id="UP000245506">
    <property type="component" value="Unassembled WGS sequence"/>
</dbReference>
<dbReference type="Pfam" id="PF00126">
    <property type="entry name" value="HTH_1"/>
    <property type="match status" value="1"/>
</dbReference>
<name>A0A317C9R8_9GAMM</name>
<proteinExistence type="inferred from homology"/>